<sequence>MDPTIGRRQTVKLLGGLIVTGGLAGCTSDEAGNPDQTEGAGNGTTTSSNTEQPTATTDSTATATATQTESATEEPTSTATEKEESGKGKAVSFASDDGRTVEGTLYGSGSCAVVFAHGVGFKRSAWEPQALEVANGGHAALTVSLNHDNETGAVKTLVGAVNYLREKQSAKTVVVVGSSAGANAAVKANTVSGANIDGSVIIAPGRAAEYAPDLSGDLLFVVGEGDERQYVGTTDAMHQAAPKPKRLEKLSTDKHGQEIFDTNQGSKLTQLITEFTDTTCSG</sequence>
<dbReference type="EC" id="3.4.-.-" evidence="3"/>
<dbReference type="InterPro" id="IPR000073">
    <property type="entry name" value="AB_hydrolase_1"/>
</dbReference>
<dbReference type="GO" id="GO:0016787">
    <property type="term" value="F:hydrolase activity"/>
    <property type="evidence" value="ECO:0007669"/>
    <property type="project" value="UniProtKB-KW"/>
</dbReference>
<dbReference type="Pfam" id="PF12697">
    <property type="entry name" value="Abhydrolase_6"/>
    <property type="match status" value="1"/>
</dbReference>
<accession>A0ABD5YQ50</accession>
<proteinExistence type="predicted"/>
<gene>
    <name evidence="3" type="ORF">ACFQL7_10415</name>
</gene>
<dbReference type="Proteomes" id="UP001596417">
    <property type="component" value="Unassembled WGS sequence"/>
</dbReference>
<reference evidence="3 4" key="1">
    <citation type="journal article" date="2019" name="Int. J. Syst. Evol. Microbiol.">
        <title>The Global Catalogue of Microorganisms (GCM) 10K type strain sequencing project: providing services to taxonomists for standard genome sequencing and annotation.</title>
        <authorList>
            <consortium name="The Broad Institute Genomics Platform"/>
            <consortium name="The Broad Institute Genome Sequencing Center for Infectious Disease"/>
            <person name="Wu L."/>
            <person name="Ma J."/>
        </authorList>
    </citation>
    <scope>NUCLEOTIDE SEQUENCE [LARGE SCALE GENOMIC DNA]</scope>
    <source>
        <strain evidence="3 4">RDMS1</strain>
    </source>
</reference>
<evidence type="ECO:0000259" key="2">
    <source>
        <dbReference type="Pfam" id="PF12697"/>
    </source>
</evidence>
<protein>
    <submittedName>
        <fullName evidence="3">Alpha/beta hydrolase family protein</fullName>
        <ecNumber evidence="3">3.4.-.-</ecNumber>
    </submittedName>
</protein>
<evidence type="ECO:0000313" key="3">
    <source>
        <dbReference type="EMBL" id="MFC7190226.1"/>
    </source>
</evidence>
<keyword evidence="3" id="KW-0378">Hydrolase</keyword>
<evidence type="ECO:0000313" key="4">
    <source>
        <dbReference type="Proteomes" id="UP001596417"/>
    </source>
</evidence>
<feature type="region of interest" description="Disordered" evidence="1">
    <location>
        <begin position="28"/>
        <end position="94"/>
    </location>
</feature>
<evidence type="ECO:0000256" key="1">
    <source>
        <dbReference type="SAM" id="MobiDB-lite"/>
    </source>
</evidence>
<feature type="domain" description="AB hydrolase-1" evidence="2">
    <location>
        <begin position="113"/>
        <end position="216"/>
    </location>
</feature>
<dbReference type="Gene3D" id="3.40.50.1820">
    <property type="entry name" value="alpha/beta hydrolase"/>
    <property type="match status" value="1"/>
</dbReference>
<dbReference type="PROSITE" id="PS51257">
    <property type="entry name" value="PROKAR_LIPOPROTEIN"/>
    <property type="match status" value="1"/>
</dbReference>
<dbReference type="RefSeq" id="WP_248906894.1">
    <property type="nucleotide sequence ID" value="NZ_CP109979.1"/>
</dbReference>
<keyword evidence="4" id="KW-1185">Reference proteome</keyword>
<comment type="caution">
    <text evidence="3">The sequence shown here is derived from an EMBL/GenBank/DDBJ whole genome shotgun (WGS) entry which is preliminary data.</text>
</comment>
<name>A0ABD5YQ50_9EURY</name>
<dbReference type="AlphaFoldDB" id="A0ABD5YQ50"/>
<dbReference type="GeneID" id="76199814"/>
<organism evidence="3 4">
    <name type="scientific">Halocatena marina</name>
    <dbReference type="NCBI Taxonomy" id="2934937"/>
    <lineage>
        <taxon>Archaea</taxon>
        <taxon>Methanobacteriati</taxon>
        <taxon>Methanobacteriota</taxon>
        <taxon>Stenosarchaea group</taxon>
        <taxon>Halobacteria</taxon>
        <taxon>Halobacteriales</taxon>
        <taxon>Natronomonadaceae</taxon>
        <taxon>Halocatena</taxon>
    </lineage>
</organism>
<dbReference type="SUPFAM" id="SSF53474">
    <property type="entry name" value="alpha/beta-Hydrolases"/>
    <property type="match status" value="1"/>
</dbReference>
<dbReference type="InterPro" id="IPR029058">
    <property type="entry name" value="AB_hydrolase_fold"/>
</dbReference>
<dbReference type="EMBL" id="JBHTAX010000001">
    <property type="protein sequence ID" value="MFC7190226.1"/>
    <property type="molecule type" value="Genomic_DNA"/>
</dbReference>
<feature type="compositionally biased region" description="Low complexity" evidence="1">
    <location>
        <begin position="37"/>
        <end position="79"/>
    </location>
</feature>